<proteinExistence type="predicted"/>
<feature type="region of interest" description="Disordered" evidence="2">
    <location>
        <begin position="215"/>
        <end position="270"/>
    </location>
</feature>
<dbReference type="InParanoid" id="A2DFN7"/>
<dbReference type="KEGG" id="tva:5466289"/>
<keyword evidence="4" id="KW-1185">Reference proteome</keyword>
<dbReference type="VEuPathDB" id="TrichDB:TVAGG3_0323730"/>
<name>A2DFN7_TRIV3</name>
<reference evidence="3" key="2">
    <citation type="journal article" date="2007" name="Science">
        <title>Draft genome sequence of the sexually transmitted pathogen Trichomonas vaginalis.</title>
        <authorList>
            <person name="Carlton J.M."/>
            <person name="Hirt R.P."/>
            <person name="Silva J.C."/>
            <person name="Delcher A.L."/>
            <person name="Schatz M."/>
            <person name="Zhao Q."/>
            <person name="Wortman J.R."/>
            <person name="Bidwell S.L."/>
            <person name="Alsmark U.C.M."/>
            <person name="Besteiro S."/>
            <person name="Sicheritz-Ponten T."/>
            <person name="Noel C.J."/>
            <person name="Dacks J.B."/>
            <person name="Foster P.G."/>
            <person name="Simillion C."/>
            <person name="Van de Peer Y."/>
            <person name="Miranda-Saavedra D."/>
            <person name="Barton G.J."/>
            <person name="Westrop G.D."/>
            <person name="Mueller S."/>
            <person name="Dessi D."/>
            <person name="Fiori P.L."/>
            <person name="Ren Q."/>
            <person name="Paulsen I."/>
            <person name="Zhang H."/>
            <person name="Bastida-Corcuera F.D."/>
            <person name="Simoes-Barbosa A."/>
            <person name="Brown M.T."/>
            <person name="Hayes R.D."/>
            <person name="Mukherjee M."/>
            <person name="Okumura C.Y."/>
            <person name="Schneider R."/>
            <person name="Smith A.J."/>
            <person name="Vanacova S."/>
            <person name="Villalvazo M."/>
            <person name="Haas B.J."/>
            <person name="Pertea M."/>
            <person name="Feldblyum T.V."/>
            <person name="Utterback T.R."/>
            <person name="Shu C.L."/>
            <person name="Osoegawa K."/>
            <person name="de Jong P.J."/>
            <person name="Hrdy I."/>
            <person name="Horvathova L."/>
            <person name="Zubacova Z."/>
            <person name="Dolezal P."/>
            <person name="Malik S.B."/>
            <person name="Logsdon J.M. Jr."/>
            <person name="Henze K."/>
            <person name="Gupta A."/>
            <person name="Wang C.C."/>
            <person name="Dunne R.L."/>
            <person name="Upcroft J.A."/>
            <person name="Upcroft P."/>
            <person name="White O."/>
            <person name="Salzberg S.L."/>
            <person name="Tang P."/>
            <person name="Chiu C.-H."/>
            <person name="Lee Y.-S."/>
            <person name="Embley T.M."/>
            <person name="Coombs G.H."/>
            <person name="Mottram J.C."/>
            <person name="Tachezy J."/>
            <person name="Fraser-Liggett C.M."/>
            <person name="Johnson P.J."/>
        </authorList>
    </citation>
    <scope>NUCLEOTIDE SEQUENCE [LARGE SCALE GENOMIC DNA]</scope>
    <source>
        <strain evidence="3">G3</strain>
    </source>
</reference>
<dbReference type="VEuPathDB" id="TrichDB:TVAG_391240"/>
<feature type="compositionally biased region" description="Low complexity" evidence="2">
    <location>
        <begin position="238"/>
        <end position="247"/>
    </location>
</feature>
<feature type="compositionally biased region" description="Acidic residues" evidence="2">
    <location>
        <begin position="161"/>
        <end position="171"/>
    </location>
</feature>
<feature type="compositionally biased region" description="Basic and acidic residues" evidence="2">
    <location>
        <begin position="93"/>
        <end position="102"/>
    </location>
</feature>
<keyword evidence="1" id="KW-0175">Coiled coil</keyword>
<gene>
    <name evidence="3" type="ORF">TVAG_391240</name>
</gene>
<evidence type="ECO:0000256" key="2">
    <source>
        <dbReference type="SAM" id="MobiDB-lite"/>
    </source>
</evidence>
<feature type="compositionally biased region" description="Acidic residues" evidence="2">
    <location>
        <begin position="301"/>
        <end position="329"/>
    </location>
</feature>
<dbReference type="EMBL" id="DS113195">
    <property type="protein sequence ID" value="EAY20740.1"/>
    <property type="molecule type" value="Genomic_DNA"/>
</dbReference>
<reference evidence="3" key="1">
    <citation type="submission" date="2006-10" db="EMBL/GenBank/DDBJ databases">
        <authorList>
            <person name="Amadeo P."/>
            <person name="Zhao Q."/>
            <person name="Wortman J."/>
            <person name="Fraser-Liggett C."/>
            <person name="Carlton J."/>
        </authorList>
    </citation>
    <scope>NUCLEOTIDE SEQUENCE</scope>
    <source>
        <strain evidence="3">G3</strain>
    </source>
</reference>
<feature type="compositionally biased region" description="Polar residues" evidence="2">
    <location>
        <begin position="215"/>
        <end position="224"/>
    </location>
</feature>
<feature type="region of interest" description="Disordered" evidence="2">
    <location>
        <begin position="23"/>
        <end position="54"/>
    </location>
</feature>
<accession>A2DFN7</accession>
<dbReference type="RefSeq" id="XP_001581726.1">
    <property type="nucleotide sequence ID" value="XM_001581676.1"/>
</dbReference>
<dbReference type="Proteomes" id="UP000001542">
    <property type="component" value="Unassembled WGS sequence"/>
</dbReference>
<evidence type="ECO:0000313" key="4">
    <source>
        <dbReference type="Proteomes" id="UP000001542"/>
    </source>
</evidence>
<feature type="region of interest" description="Disordered" evidence="2">
    <location>
        <begin position="83"/>
        <end position="108"/>
    </location>
</feature>
<organism evidence="3 4">
    <name type="scientific">Trichomonas vaginalis (strain ATCC PRA-98 / G3)</name>
    <dbReference type="NCBI Taxonomy" id="412133"/>
    <lineage>
        <taxon>Eukaryota</taxon>
        <taxon>Metamonada</taxon>
        <taxon>Parabasalia</taxon>
        <taxon>Trichomonadida</taxon>
        <taxon>Trichomonadidae</taxon>
        <taxon>Trichomonas</taxon>
    </lineage>
</organism>
<feature type="coiled-coil region" evidence="1">
    <location>
        <begin position="509"/>
        <end position="585"/>
    </location>
</feature>
<protein>
    <submittedName>
        <fullName evidence="3">Uncharacterized protein</fullName>
    </submittedName>
</protein>
<feature type="region of interest" description="Disordered" evidence="2">
    <location>
        <begin position="284"/>
        <end position="329"/>
    </location>
</feature>
<evidence type="ECO:0000256" key="1">
    <source>
        <dbReference type="SAM" id="Coils"/>
    </source>
</evidence>
<dbReference type="AlphaFoldDB" id="A2DFN7"/>
<sequence length="594" mass="67572">MSEDNPLMALLQKNPVETDLDKHFKQSEAAKNSPTKTAGPVLVLDDTDDSEDAPIGLTHRQPSFSSLHGNQIVMKGGNAISNLNEVSELDEENLTKPEKKEEDDMPIGLNVRHSSYAVLSLENSIPKGESVAKKISNIVPISEIKEEDSLILPVNDQSDPQNEDEEAEEDYNPQVIMVKQLKAKNTGRWKEMGYEPPKDLIPLVRAASQSIMAVSSLTQEQPHPTLSYIAEKLPDPIPAISEEPSPSNTKKDIQRHQTRPRSGSFGMKLGEASESQHLLENIISTIPKRNENQNSQKLEKIEDEEIPEEVVEEDEAHEEESGVDSDQLIEQEEEEIVEVDEESSESIPDAVVDEITEALFGRLDKIVVEDEDSPVFQALQNGYVENEEDIPEVKKALQKYLKITKGNNWYDEAKFILSILSNIPEITSHRENEVDKIQLEIQKTFEEKEKSIDELFDLLDSSINALDDEYLEEAHKLDVLWQNPKTLAKYNKPSSDLINLRSRLHSAIINSQTRDVKILQKHVEDIERKETKVKNTEISKAYFRADQQLKEKFVQKRVAVTKKSQEQIDRMEQEYEKKVELLKAQLSYAKFGRY</sequence>
<feature type="region of interest" description="Disordered" evidence="2">
    <location>
        <begin position="149"/>
        <end position="173"/>
    </location>
</feature>
<evidence type="ECO:0000313" key="3">
    <source>
        <dbReference type="EMBL" id="EAY20740.1"/>
    </source>
</evidence>
<dbReference type="SMR" id="A2DFN7"/>